<dbReference type="EMBL" id="LGRX02006867">
    <property type="protein sequence ID" value="KAK3275962.1"/>
    <property type="molecule type" value="Genomic_DNA"/>
</dbReference>
<dbReference type="InterPro" id="IPR027461">
    <property type="entry name" value="Carboxypeptidase_A_C_sf"/>
</dbReference>
<organism evidence="5 6">
    <name type="scientific">Cymbomonas tetramitiformis</name>
    <dbReference type="NCBI Taxonomy" id="36881"/>
    <lineage>
        <taxon>Eukaryota</taxon>
        <taxon>Viridiplantae</taxon>
        <taxon>Chlorophyta</taxon>
        <taxon>Pyramimonadophyceae</taxon>
        <taxon>Pyramimonadales</taxon>
        <taxon>Pyramimonadaceae</taxon>
        <taxon>Cymbomonas</taxon>
    </lineage>
</organism>
<dbReference type="PANTHER" id="PTHR30237:SF2">
    <property type="entry name" value="MUREIN TETRAPEPTIDE CARBOXYPEPTIDASE"/>
    <property type="match status" value="1"/>
</dbReference>
<dbReference type="GO" id="GO:0008236">
    <property type="term" value="F:serine-type peptidase activity"/>
    <property type="evidence" value="ECO:0007669"/>
    <property type="project" value="UniProtKB-KW"/>
</dbReference>
<protein>
    <recommendedName>
        <fullName evidence="4">LD-carboxypeptidase C-terminal domain-containing protein</fullName>
    </recommendedName>
</protein>
<evidence type="ECO:0000259" key="4">
    <source>
        <dbReference type="Pfam" id="PF17676"/>
    </source>
</evidence>
<dbReference type="Gene3D" id="3.50.30.60">
    <property type="entry name" value="LD-carboxypeptidase A C-terminal domain-like"/>
    <property type="match status" value="1"/>
</dbReference>
<reference evidence="5 6" key="1">
    <citation type="journal article" date="2015" name="Genome Biol. Evol.">
        <title>Comparative Genomics of a Bacterivorous Green Alga Reveals Evolutionary Causalities and Consequences of Phago-Mixotrophic Mode of Nutrition.</title>
        <authorList>
            <person name="Burns J.A."/>
            <person name="Paasch A."/>
            <person name="Narechania A."/>
            <person name="Kim E."/>
        </authorList>
    </citation>
    <scope>NUCLEOTIDE SEQUENCE [LARGE SCALE GENOMIC DNA]</scope>
    <source>
        <strain evidence="5 6">PLY_AMNH</strain>
    </source>
</reference>
<keyword evidence="3" id="KW-0378">Hydrolase</keyword>
<evidence type="ECO:0000313" key="6">
    <source>
        <dbReference type="Proteomes" id="UP001190700"/>
    </source>
</evidence>
<gene>
    <name evidence="5" type="ORF">CYMTET_15941</name>
</gene>
<keyword evidence="3" id="KW-0720">Serine protease</keyword>
<dbReference type="Proteomes" id="UP001190700">
    <property type="component" value="Unassembled WGS sequence"/>
</dbReference>
<keyword evidence="2" id="KW-0645">Protease</keyword>
<dbReference type="PANTHER" id="PTHR30237">
    <property type="entry name" value="MURAMOYLTETRAPEPTIDE CARBOXYPEPTIDASE"/>
    <property type="match status" value="1"/>
</dbReference>
<dbReference type="SUPFAM" id="SSF141986">
    <property type="entry name" value="LD-carboxypeptidase A C-terminal domain-like"/>
    <property type="match status" value="1"/>
</dbReference>
<accession>A0AAE0GDC9</accession>
<keyword evidence="1" id="KW-0121">Carboxypeptidase</keyword>
<evidence type="ECO:0000256" key="3">
    <source>
        <dbReference type="ARBA" id="ARBA00022825"/>
    </source>
</evidence>
<feature type="domain" description="LD-carboxypeptidase C-terminal" evidence="4">
    <location>
        <begin position="1"/>
        <end position="95"/>
    </location>
</feature>
<proteinExistence type="predicted"/>
<dbReference type="AlphaFoldDB" id="A0AAE0GDC9"/>
<dbReference type="GO" id="GO:0006508">
    <property type="term" value="P:proteolysis"/>
    <property type="evidence" value="ECO:0007669"/>
    <property type="project" value="UniProtKB-KW"/>
</dbReference>
<evidence type="ECO:0000256" key="1">
    <source>
        <dbReference type="ARBA" id="ARBA00022645"/>
    </source>
</evidence>
<sequence>MIGTTLHPNTNEKIVVLEDVGEQGYRVHRCLMHMQNAGLFANTKAVIFGDFTGSDKHLQSSIEHFIEQYLSSIPVFKTTGIGHGATSRPLPFGVAGVIQNNQISITSPFKVV</sequence>
<dbReference type="InterPro" id="IPR003507">
    <property type="entry name" value="S66_fam"/>
</dbReference>
<dbReference type="GO" id="GO:0004180">
    <property type="term" value="F:carboxypeptidase activity"/>
    <property type="evidence" value="ECO:0007669"/>
    <property type="project" value="UniProtKB-KW"/>
</dbReference>
<dbReference type="Pfam" id="PF17676">
    <property type="entry name" value="Peptidase_S66C"/>
    <property type="match status" value="1"/>
</dbReference>
<dbReference type="InterPro" id="IPR040921">
    <property type="entry name" value="Peptidase_S66C"/>
</dbReference>
<comment type="caution">
    <text evidence="5">The sequence shown here is derived from an EMBL/GenBank/DDBJ whole genome shotgun (WGS) entry which is preliminary data.</text>
</comment>
<evidence type="ECO:0000313" key="5">
    <source>
        <dbReference type="EMBL" id="KAK3275962.1"/>
    </source>
</evidence>
<keyword evidence="6" id="KW-1185">Reference proteome</keyword>
<evidence type="ECO:0000256" key="2">
    <source>
        <dbReference type="ARBA" id="ARBA00022670"/>
    </source>
</evidence>
<name>A0AAE0GDC9_9CHLO</name>